<dbReference type="AlphaFoldDB" id="A0A3P1WUW7"/>
<dbReference type="Proteomes" id="UP000280935">
    <property type="component" value="Unassembled WGS sequence"/>
</dbReference>
<dbReference type="RefSeq" id="WP_125227638.1">
    <property type="nucleotide sequence ID" value="NZ_RQYT01000010.1"/>
</dbReference>
<comment type="caution">
    <text evidence="1">The sequence shown here is derived from an EMBL/GenBank/DDBJ whole genome shotgun (WGS) entry which is preliminary data.</text>
</comment>
<sequence>MSVTPNVRRDAVPDLSAISLAERMVTGSASCSLTAWRLDTQYDLVAHGLAVGGELVVAVRPPLECPLATLPPGTGVEVRLDLVRDCSDPMLRVVAASCHLLGELTFLDRSECARLLQEAELPERVAELAGFPGTRIGVVTTDRVLVHDRRGVTPVPWEALGTPLADFPRDDFGLHDAVVSQGQGRLGMLCDAVRLGIVPGTATVRPTGSQVCGHVLDRVFCIDVDRAGATLMRIGAEETVTAFIEFPTCPTCPEAVGETLSAIASAM</sequence>
<name>A0A3P1WUW7_9ACTN</name>
<reference evidence="1 2" key="1">
    <citation type="submission" date="2018-11" db="EMBL/GenBank/DDBJ databases">
        <title>Genomes From Bacteria Associated with the Canine Oral Cavity: a Test Case for Automated Genome-Based Taxonomic Assignment.</title>
        <authorList>
            <person name="Coil D.A."/>
            <person name="Jospin G."/>
            <person name="Darling A.E."/>
            <person name="Wallis C."/>
            <person name="Davis I.J."/>
            <person name="Harris S."/>
            <person name="Eisen J.A."/>
            <person name="Holcombe L.J."/>
            <person name="O'Flynn C."/>
        </authorList>
    </citation>
    <scope>NUCLEOTIDE SEQUENCE [LARGE SCALE GENOMIC DNA]</scope>
    <source>
        <strain evidence="1 2">OH2822_COT-296</strain>
    </source>
</reference>
<proteinExistence type="predicted"/>
<evidence type="ECO:0000313" key="1">
    <source>
        <dbReference type="EMBL" id="RRD50001.1"/>
    </source>
</evidence>
<evidence type="ECO:0000313" key="2">
    <source>
        <dbReference type="Proteomes" id="UP000280935"/>
    </source>
</evidence>
<gene>
    <name evidence="1" type="ORF">EII35_06455</name>
</gene>
<organism evidence="1 2">
    <name type="scientific">Arachnia propionica</name>
    <dbReference type="NCBI Taxonomy" id="1750"/>
    <lineage>
        <taxon>Bacteria</taxon>
        <taxon>Bacillati</taxon>
        <taxon>Actinomycetota</taxon>
        <taxon>Actinomycetes</taxon>
        <taxon>Propionibacteriales</taxon>
        <taxon>Propionibacteriaceae</taxon>
        <taxon>Arachnia</taxon>
    </lineage>
</organism>
<dbReference type="OrthoDB" id="3725439at2"/>
<dbReference type="EMBL" id="RQYT01000010">
    <property type="protein sequence ID" value="RRD50001.1"/>
    <property type="molecule type" value="Genomic_DNA"/>
</dbReference>
<accession>A0A3P1WUW7</accession>
<protein>
    <submittedName>
        <fullName evidence="1">Uncharacterized protein</fullName>
    </submittedName>
</protein>